<gene>
    <name evidence="1" type="ORF">RHOBADRAFT_56029</name>
</gene>
<dbReference type="GeneID" id="28978593"/>
<protein>
    <submittedName>
        <fullName evidence="1">Uncharacterized protein</fullName>
    </submittedName>
</protein>
<reference evidence="1 2" key="1">
    <citation type="journal article" date="2015" name="Front. Microbiol.">
        <title>Genome sequence of the plant growth promoting endophytic yeast Rhodotorula graminis WP1.</title>
        <authorList>
            <person name="Firrincieli A."/>
            <person name="Otillar R."/>
            <person name="Salamov A."/>
            <person name="Schmutz J."/>
            <person name="Khan Z."/>
            <person name="Redman R.S."/>
            <person name="Fleck N.D."/>
            <person name="Lindquist E."/>
            <person name="Grigoriev I.V."/>
            <person name="Doty S.L."/>
        </authorList>
    </citation>
    <scope>NUCLEOTIDE SEQUENCE [LARGE SCALE GENOMIC DNA]</scope>
    <source>
        <strain evidence="1 2">WP1</strain>
    </source>
</reference>
<sequence length="383" mass="41818">MDRLPVEVLALILPGVDEFPPSSYGSAAFKARQAELRKLCRVSKGMRRVARRLLWRIVVVDTEEQASSLIRLVLSPSTSEVANFIQILGAAQAKSRRVFRVDKASGRAPGLLAPTTVFRLVANLSALQRVYLLDFDPVQRADTSFDGKIGIDFSSGGPLRKLHSLVITGGMPYLKRVLAPVAHALVELALPANFKASAEDVEQVLSSRVLPHLRRLRLGVPSSRGFKPRPVLSAPTTAFLAQLDYVQLVDPVLSSSGFYEDRPEPIPLDHPYLVTDTPVLVDISSSTSLPRESSPALDLVDHLYVRSVPDWSRLADVVSHAHLVTLCIPEKVWRSSASESDELLEVCSAAGVALYLAARDKHAVILPGFVAYCEGESDETDSK</sequence>
<evidence type="ECO:0000313" key="1">
    <source>
        <dbReference type="EMBL" id="KPV72210.1"/>
    </source>
</evidence>
<dbReference type="OMA" id="VFVERCH"/>
<proteinExistence type="predicted"/>
<dbReference type="OrthoDB" id="10611886at2759"/>
<name>A0A0P9ESA7_RHOGW</name>
<dbReference type="RefSeq" id="XP_018268259.1">
    <property type="nucleotide sequence ID" value="XM_018418145.1"/>
</dbReference>
<dbReference type="Proteomes" id="UP000053890">
    <property type="component" value="Unassembled WGS sequence"/>
</dbReference>
<dbReference type="EMBL" id="KQ474088">
    <property type="protein sequence ID" value="KPV72210.1"/>
    <property type="molecule type" value="Genomic_DNA"/>
</dbReference>
<evidence type="ECO:0000313" key="2">
    <source>
        <dbReference type="Proteomes" id="UP000053890"/>
    </source>
</evidence>
<accession>A0A0P9ESA7</accession>
<organism evidence="1 2">
    <name type="scientific">Rhodotorula graminis (strain WP1)</name>
    <dbReference type="NCBI Taxonomy" id="578459"/>
    <lineage>
        <taxon>Eukaryota</taxon>
        <taxon>Fungi</taxon>
        <taxon>Dikarya</taxon>
        <taxon>Basidiomycota</taxon>
        <taxon>Pucciniomycotina</taxon>
        <taxon>Microbotryomycetes</taxon>
        <taxon>Sporidiobolales</taxon>
        <taxon>Sporidiobolaceae</taxon>
        <taxon>Rhodotorula</taxon>
    </lineage>
</organism>
<keyword evidence="2" id="KW-1185">Reference proteome</keyword>
<dbReference type="AlphaFoldDB" id="A0A0P9ESA7"/>